<dbReference type="EMBL" id="OZ023718">
    <property type="protein sequence ID" value="CAK9867348.1"/>
    <property type="molecule type" value="Genomic_DNA"/>
</dbReference>
<protein>
    <submittedName>
        <fullName evidence="1">Uncharacterized protein</fullName>
    </submittedName>
</protein>
<organism evidence="1 2">
    <name type="scientific">Sphagnum jensenii</name>
    <dbReference type="NCBI Taxonomy" id="128206"/>
    <lineage>
        <taxon>Eukaryota</taxon>
        <taxon>Viridiplantae</taxon>
        <taxon>Streptophyta</taxon>
        <taxon>Embryophyta</taxon>
        <taxon>Bryophyta</taxon>
        <taxon>Sphagnophytina</taxon>
        <taxon>Sphagnopsida</taxon>
        <taxon>Sphagnales</taxon>
        <taxon>Sphagnaceae</taxon>
        <taxon>Sphagnum</taxon>
    </lineage>
</organism>
<dbReference type="PANTHER" id="PTHR37067">
    <property type="entry name" value="PX DOMAIN-CONTAINING PROTEIN"/>
    <property type="match status" value="1"/>
</dbReference>
<accession>A0ABP1AXQ9</accession>
<evidence type="ECO:0000313" key="2">
    <source>
        <dbReference type="Proteomes" id="UP001497522"/>
    </source>
</evidence>
<gene>
    <name evidence="1" type="ORF">CSSPJE1EN2_LOCUS10343</name>
</gene>
<evidence type="ECO:0000313" key="1">
    <source>
        <dbReference type="EMBL" id="CAK9867348.1"/>
    </source>
</evidence>
<reference evidence="1" key="1">
    <citation type="submission" date="2024-03" db="EMBL/GenBank/DDBJ databases">
        <authorList>
            <consortium name="ELIXIR-Norway"/>
            <consortium name="Elixir Norway"/>
        </authorList>
    </citation>
    <scope>NUCLEOTIDE SEQUENCE</scope>
</reference>
<sequence length="249" mass="28908">MASKKKVTPFQKVDELTYAVKEVSKDARGDVTVRCLFCVYEGRDIIEVGVTGQKRKQRSDIQYFTKPFATYKYKSHHEGQHATSWITYQALSSEEKENYFNECIKKTNTLDHHFDHDKDTYEFFLFTEIVEVIIGDLFFRDDEQLKDINDDNEQNSADATRKKLVKKQNEKKNAMKLFCKKDDALVYTVTIKDCLCFDLAMDYVSIGLLFRQTAVAIQKAKDRTKMTKLIGLNDCIVGQYTRILVVVVL</sequence>
<dbReference type="PANTHER" id="PTHR37067:SF3">
    <property type="entry name" value="PX DOMAIN-CONTAINING PROTEIN"/>
    <property type="match status" value="1"/>
</dbReference>
<name>A0ABP1AXQ9_9BRYO</name>
<keyword evidence="2" id="KW-1185">Reference proteome</keyword>
<proteinExistence type="predicted"/>
<dbReference type="Proteomes" id="UP001497522">
    <property type="component" value="Chromosome 17"/>
</dbReference>